<evidence type="ECO:0000313" key="4">
    <source>
        <dbReference type="Proteomes" id="UP000324376"/>
    </source>
</evidence>
<evidence type="ECO:0000313" key="3">
    <source>
        <dbReference type="EMBL" id="TYP74406.1"/>
    </source>
</evidence>
<dbReference type="InterPro" id="IPR001466">
    <property type="entry name" value="Beta-lactam-related"/>
</dbReference>
<dbReference type="Proteomes" id="UP000324376">
    <property type="component" value="Unassembled WGS sequence"/>
</dbReference>
<dbReference type="EMBL" id="VNHU01000004">
    <property type="protein sequence ID" value="TYP74406.1"/>
    <property type="molecule type" value="Genomic_DNA"/>
</dbReference>
<evidence type="ECO:0000256" key="1">
    <source>
        <dbReference type="SAM" id="SignalP"/>
    </source>
</evidence>
<keyword evidence="1" id="KW-0732">Signal</keyword>
<dbReference type="PANTHER" id="PTHR43283:SF18">
    <property type="match status" value="1"/>
</dbReference>
<sequence>MNPLPTLMKNSIMLLFCTALAFNSYAQSNKKMITAVNGNKISSTTLDAKIDSILRAVHMPGLSIAIINNSKMVYHNTFGVINSETKEAVDKQTIFEGASLSKPIFAYFVMKMVENGKLDLDKPLYEYLQHPGIAENSKEAYKLITARMVLSHQTGFPNHANGKEIELAFTPGTDFMYSGEAFQYLAAIIGMLNGVGFKSELNSLFRKEVTQPLAMTHTTFVWDEYLDKHKAFGHDDDGKPTQNNPSYGGWSGNSFNAYSSLHSEAKEYAHFLIALLKRKGLKDAIFSDMLTEHTHFRDDNPLKKEIGQTGWGLGMAQKSTDNGIMHMHTGNNHDFQSYMMIHPKKKFGIVFFTNSNKAIPFIESLSTVIGPVF</sequence>
<dbReference type="InterPro" id="IPR050789">
    <property type="entry name" value="Diverse_Enzym_Activities"/>
</dbReference>
<feature type="signal peptide" evidence="1">
    <location>
        <begin position="1"/>
        <end position="26"/>
    </location>
</feature>
<dbReference type="Gene3D" id="3.40.710.10">
    <property type="entry name" value="DD-peptidase/beta-lactamase superfamily"/>
    <property type="match status" value="1"/>
</dbReference>
<feature type="chain" id="PRO_5024395228" evidence="1">
    <location>
        <begin position="27"/>
        <end position="373"/>
    </location>
</feature>
<dbReference type="PANTHER" id="PTHR43283">
    <property type="entry name" value="BETA-LACTAMASE-RELATED"/>
    <property type="match status" value="1"/>
</dbReference>
<accession>A0A5S5C7P2</accession>
<evidence type="ECO:0000259" key="2">
    <source>
        <dbReference type="Pfam" id="PF00144"/>
    </source>
</evidence>
<organism evidence="3 4">
    <name type="scientific">Aquimarina intermedia</name>
    <dbReference type="NCBI Taxonomy" id="350814"/>
    <lineage>
        <taxon>Bacteria</taxon>
        <taxon>Pseudomonadati</taxon>
        <taxon>Bacteroidota</taxon>
        <taxon>Flavobacteriia</taxon>
        <taxon>Flavobacteriales</taxon>
        <taxon>Flavobacteriaceae</taxon>
        <taxon>Aquimarina</taxon>
    </lineage>
</organism>
<comment type="caution">
    <text evidence="3">The sequence shown here is derived from an EMBL/GenBank/DDBJ whole genome shotgun (WGS) entry which is preliminary data.</text>
</comment>
<gene>
    <name evidence="3" type="ORF">BD809_104226</name>
</gene>
<name>A0A5S5C7P2_9FLAO</name>
<dbReference type="InterPro" id="IPR012338">
    <property type="entry name" value="Beta-lactam/transpept-like"/>
</dbReference>
<dbReference type="SUPFAM" id="SSF56601">
    <property type="entry name" value="beta-lactamase/transpeptidase-like"/>
    <property type="match status" value="1"/>
</dbReference>
<keyword evidence="4" id="KW-1185">Reference proteome</keyword>
<protein>
    <submittedName>
        <fullName evidence="3">CubicO group peptidase (Beta-lactamase class C family)</fullName>
    </submittedName>
</protein>
<dbReference type="AlphaFoldDB" id="A0A5S5C7P2"/>
<feature type="domain" description="Beta-lactamase-related" evidence="2">
    <location>
        <begin position="47"/>
        <end position="359"/>
    </location>
</feature>
<proteinExistence type="predicted"/>
<dbReference type="Pfam" id="PF00144">
    <property type="entry name" value="Beta-lactamase"/>
    <property type="match status" value="1"/>
</dbReference>
<dbReference type="RefSeq" id="WP_246131473.1">
    <property type="nucleotide sequence ID" value="NZ_VNHU01000004.1"/>
</dbReference>
<reference evidence="3 4" key="1">
    <citation type="submission" date="2019-07" db="EMBL/GenBank/DDBJ databases">
        <title>Genomic Encyclopedia of Archaeal and Bacterial Type Strains, Phase II (KMG-II): from individual species to whole genera.</title>
        <authorList>
            <person name="Goeker M."/>
        </authorList>
    </citation>
    <scope>NUCLEOTIDE SEQUENCE [LARGE SCALE GENOMIC DNA]</scope>
    <source>
        <strain evidence="3 4">DSM 17527</strain>
    </source>
</reference>